<sequence>MALSLAAVTSQAAIPYQGHTYEFRQPGGEKLKIRLDGNDYYAEQRTEDGSLVVYDNAKRGFCYAHVNATGEQLVSSGVLATNVKRRTVGIAADKSEPGLSTAAKARLAQQRYQHMHGRTLELAQRTTAAMMAPTASASAAVSGQMRGLTVIIDFSDAPGTITKPQVESFLNDPAYTGFGNAQSVRGYFLAVSGNKLDYSNTVTRYYRAKRPKSYYADASLDSGTRSQELIMEALNWVKSSESFDFSTLSRDSTGHILGLNFFYSGEADSPWSKGLWPHMGWLGERFCSNGACTGSYQITNMGKQLAIGTFVHESGHLIMGWPDLYDYDGSSHGSVANFCVMGFGGVGYESQFRPTRPAGFLRYLAGWDTATELNPAINRNAPTGRLSQNASGHALYRWSNPANAAEAFYVEAIHKSEQNLYQPDQGLAVFHIDPAGTNTNEWHPYIQLEHADGKRDPENNLNRGDGGDLFDGVATRAFNNSVPNALASKGTNSRWWNGYASGFALSNISAPGPTVWFDVGVTVPAADVYNGTLANQAEAIHPNPWFEYKGGTLGALLAGPAGTDFDLRIEKWNNTAWVKVAESAGNTSQEKLSYVAAAGYYRIIVASYSGAGNYKLTVTK</sequence>
<gene>
    <name evidence="1" type="ORF">F2P44_26225</name>
</gene>
<dbReference type="Proteomes" id="UP000621455">
    <property type="component" value="Unassembled WGS sequence"/>
</dbReference>
<dbReference type="EMBL" id="WHJG01000037">
    <property type="protein sequence ID" value="NHZ82749.1"/>
    <property type="molecule type" value="Genomic_DNA"/>
</dbReference>
<evidence type="ECO:0000313" key="1">
    <source>
        <dbReference type="EMBL" id="NHZ82749.1"/>
    </source>
</evidence>
<dbReference type="GO" id="GO:0008237">
    <property type="term" value="F:metallopeptidase activity"/>
    <property type="evidence" value="ECO:0007669"/>
    <property type="project" value="UniProtKB-KW"/>
</dbReference>
<evidence type="ECO:0000313" key="2">
    <source>
        <dbReference type="Proteomes" id="UP000621455"/>
    </source>
</evidence>
<keyword evidence="1" id="KW-0482">Metalloprotease</keyword>
<keyword evidence="1" id="KW-0645">Protease</keyword>
<dbReference type="NCBIfam" id="TIGR03296">
    <property type="entry name" value="M6dom_TIGR03296"/>
    <property type="match status" value="1"/>
</dbReference>
<dbReference type="InterPro" id="IPR008757">
    <property type="entry name" value="Peptidase_M6-like_domain"/>
</dbReference>
<dbReference type="PANTHER" id="PTHR41775">
    <property type="entry name" value="SECRETED PROTEIN-RELATED"/>
    <property type="match status" value="1"/>
</dbReference>
<keyword evidence="1" id="KW-0378">Hydrolase</keyword>
<proteinExistence type="predicted"/>
<keyword evidence="2" id="KW-1185">Reference proteome</keyword>
<accession>A0ABX0NC79</accession>
<comment type="caution">
    <text evidence="1">The sequence shown here is derived from an EMBL/GenBank/DDBJ whole genome shotgun (WGS) entry which is preliminary data.</text>
</comment>
<protein>
    <submittedName>
        <fullName evidence="1">M6 family metalloprotease domain-containing protein</fullName>
    </submittedName>
</protein>
<organism evidence="1 2">
    <name type="scientific">Massilia frigida</name>
    <dbReference type="NCBI Taxonomy" id="2609281"/>
    <lineage>
        <taxon>Bacteria</taxon>
        <taxon>Pseudomonadati</taxon>
        <taxon>Pseudomonadota</taxon>
        <taxon>Betaproteobacteria</taxon>
        <taxon>Burkholderiales</taxon>
        <taxon>Oxalobacteraceae</taxon>
        <taxon>Telluria group</taxon>
        <taxon>Massilia</taxon>
    </lineage>
</organism>
<name>A0ABX0NC79_9BURK</name>
<reference evidence="1 2" key="1">
    <citation type="submission" date="2019-10" db="EMBL/GenBank/DDBJ databases">
        <title>Taxonomy of Antarctic Massilia spp.: description of Massilia rubra sp. nov., Massilia aquatica sp. nov., Massilia mucilaginosa sp. nov., Massilia frigida sp. nov. isolated from streams, lakes and regoliths.</title>
        <authorList>
            <person name="Holochova P."/>
            <person name="Sedlacek I."/>
            <person name="Kralova S."/>
            <person name="Maslanova I."/>
            <person name="Busse H.-J."/>
            <person name="Stankova E."/>
            <person name="Vrbovska V."/>
            <person name="Kovarovic V."/>
            <person name="Bartak M."/>
            <person name="Svec P."/>
            <person name="Pantucek R."/>
        </authorList>
    </citation>
    <scope>NUCLEOTIDE SEQUENCE [LARGE SCALE GENOMIC DNA]</scope>
    <source>
        <strain evidence="1 2">CCM 8695</strain>
    </source>
</reference>
<dbReference type="Gene3D" id="2.60.120.380">
    <property type="match status" value="1"/>
</dbReference>
<dbReference type="PANTHER" id="PTHR41775:SF1">
    <property type="entry name" value="PEPTIDASE M6-LIKE DOMAIN-CONTAINING PROTEIN"/>
    <property type="match status" value="1"/>
</dbReference>